<dbReference type="CDD" id="cd00555">
    <property type="entry name" value="Maf"/>
    <property type="match status" value="1"/>
</dbReference>
<dbReference type="KEGG" id="bsol:FSW04_20320"/>
<evidence type="ECO:0000313" key="5">
    <source>
        <dbReference type="Proteomes" id="UP000321805"/>
    </source>
</evidence>
<proteinExistence type="inferred from homology"/>
<dbReference type="GO" id="GO:0009117">
    <property type="term" value="P:nucleotide metabolic process"/>
    <property type="evidence" value="ECO:0007669"/>
    <property type="project" value="UniProtKB-KW"/>
</dbReference>
<evidence type="ECO:0000256" key="2">
    <source>
        <dbReference type="ARBA" id="ARBA00022801"/>
    </source>
</evidence>
<gene>
    <name evidence="4" type="primary">maf</name>
    <name evidence="4" type="ORF">FSW04_20320</name>
</gene>
<dbReference type="PANTHER" id="PTHR43213:SF5">
    <property type="entry name" value="BIFUNCTIONAL DTTP_UTP PYROPHOSPHATASE_METHYLTRANSFERASE PROTEIN-RELATED"/>
    <property type="match status" value="1"/>
</dbReference>
<dbReference type="SUPFAM" id="SSF52972">
    <property type="entry name" value="ITPase-like"/>
    <property type="match status" value="1"/>
</dbReference>
<dbReference type="InterPro" id="IPR003697">
    <property type="entry name" value="Maf-like"/>
</dbReference>
<feature type="active site" description="Proton acceptor" evidence="3">
    <location>
        <position position="73"/>
    </location>
</feature>
<dbReference type="Pfam" id="PF02545">
    <property type="entry name" value="Maf"/>
    <property type="match status" value="1"/>
</dbReference>
<dbReference type="AlphaFoldDB" id="A0A5B8U9G4"/>
<evidence type="ECO:0000313" key="4">
    <source>
        <dbReference type="EMBL" id="QEC49690.1"/>
    </source>
</evidence>
<keyword evidence="2 3" id="KW-0378">Hydrolase</keyword>
<comment type="caution">
    <text evidence="3">Lacks conserved residue(s) required for the propagation of feature annotation.</text>
</comment>
<comment type="catalytic activity">
    <reaction evidence="3">
        <text>a ribonucleoside 5'-triphosphate + H2O = a ribonucleoside 5'-phosphate + diphosphate + H(+)</text>
        <dbReference type="Rhea" id="RHEA:23996"/>
        <dbReference type="ChEBI" id="CHEBI:15377"/>
        <dbReference type="ChEBI" id="CHEBI:15378"/>
        <dbReference type="ChEBI" id="CHEBI:33019"/>
        <dbReference type="ChEBI" id="CHEBI:58043"/>
        <dbReference type="ChEBI" id="CHEBI:61557"/>
        <dbReference type="EC" id="3.6.1.9"/>
    </reaction>
</comment>
<dbReference type="EMBL" id="CP042430">
    <property type="protein sequence ID" value="QEC49690.1"/>
    <property type="molecule type" value="Genomic_DNA"/>
</dbReference>
<dbReference type="PIRSF" id="PIRSF006305">
    <property type="entry name" value="Maf"/>
    <property type="match status" value="1"/>
</dbReference>
<comment type="catalytic activity">
    <reaction evidence="3">
        <text>a 2'-deoxyribonucleoside 5'-triphosphate + H2O = a 2'-deoxyribonucleoside 5'-phosphate + diphosphate + H(+)</text>
        <dbReference type="Rhea" id="RHEA:44644"/>
        <dbReference type="ChEBI" id="CHEBI:15377"/>
        <dbReference type="ChEBI" id="CHEBI:15378"/>
        <dbReference type="ChEBI" id="CHEBI:33019"/>
        <dbReference type="ChEBI" id="CHEBI:61560"/>
        <dbReference type="ChEBI" id="CHEBI:65317"/>
        <dbReference type="EC" id="3.6.1.9"/>
    </reaction>
</comment>
<evidence type="ECO:0000256" key="1">
    <source>
        <dbReference type="ARBA" id="ARBA00001968"/>
    </source>
</evidence>
<dbReference type="RefSeq" id="WP_146922055.1">
    <property type="nucleotide sequence ID" value="NZ_CP042430.1"/>
</dbReference>
<dbReference type="OrthoDB" id="3527985at2"/>
<reference evidence="4 5" key="1">
    <citation type="journal article" date="2018" name="J. Microbiol.">
        <title>Baekduia soli gen. nov., sp. nov., a novel bacterium isolated from the soil of Baekdu Mountain and proposal of a novel family name, Baekduiaceae fam. nov.</title>
        <authorList>
            <person name="An D.S."/>
            <person name="Siddiqi M.Z."/>
            <person name="Kim K.H."/>
            <person name="Yu H.S."/>
            <person name="Im W.T."/>
        </authorList>
    </citation>
    <scope>NUCLEOTIDE SEQUENCE [LARGE SCALE GENOMIC DNA]</scope>
    <source>
        <strain evidence="4 5">BR7-21</strain>
    </source>
</reference>
<dbReference type="Proteomes" id="UP000321805">
    <property type="component" value="Chromosome"/>
</dbReference>
<comment type="subcellular location">
    <subcellularLocation>
        <location evidence="3">Cytoplasm</location>
    </subcellularLocation>
</comment>
<dbReference type="EC" id="3.6.1.9" evidence="3"/>
<evidence type="ECO:0000256" key="3">
    <source>
        <dbReference type="HAMAP-Rule" id="MF_00528"/>
    </source>
</evidence>
<protein>
    <recommendedName>
        <fullName evidence="3">Nucleoside triphosphate pyrophosphatase</fullName>
        <ecNumber evidence="3">3.6.1.9</ecNumber>
    </recommendedName>
    <alternativeName>
        <fullName evidence="3">Nucleotide pyrophosphatase</fullName>
        <shortName evidence="3">Nucleotide PPase</shortName>
    </alternativeName>
</protein>
<organism evidence="4 5">
    <name type="scientific">Baekduia soli</name>
    <dbReference type="NCBI Taxonomy" id="496014"/>
    <lineage>
        <taxon>Bacteria</taxon>
        <taxon>Bacillati</taxon>
        <taxon>Actinomycetota</taxon>
        <taxon>Thermoleophilia</taxon>
        <taxon>Solirubrobacterales</taxon>
        <taxon>Baekduiaceae</taxon>
        <taxon>Baekduia</taxon>
    </lineage>
</organism>
<name>A0A5B8U9G4_9ACTN</name>
<dbReference type="InterPro" id="IPR029001">
    <property type="entry name" value="ITPase-like_fam"/>
</dbReference>
<comment type="similarity">
    <text evidence="3">Belongs to the Maf family.</text>
</comment>
<comment type="function">
    <text evidence="3">Nucleoside triphosphate pyrophosphatase. May have a dual role in cell division arrest and in preventing the incorporation of modified nucleotides into cellular nucleic acids.</text>
</comment>
<keyword evidence="3" id="KW-0963">Cytoplasm</keyword>
<comment type="cofactor">
    <cofactor evidence="1 3">
        <name>a divalent metal cation</name>
        <dbReference type="ChEBI" id="CHEBI:60240"/>
    </cofactor>
</comment>
<dbReference type="NCBIfam" id="TIGR00172">
    <property type="entry name" value="maf"/>
    <property type="match status" value="1"/>
</dbReference>
<accession>A0A5B8U9G4</accession>
<dbReference type="GO" id="GO:0047429">
    <property type="term" value="F:nucleoside triphosphate diphosphatase activity"/>
    <property type="evidence" value="ECO:0007669"/>
    <property type="project" value="UniProtKB-EC"/>
</dbReference>
<keyword evidence="3" id="KW-0546">Nucleotide metabolism</keyword>
<dbReference type="PANTHER" id="PTHR43213">
    <property type="entry name" value="BIFUNCTIONAL DTTP/UTP PYROPHOSPHATASE/METHYLTRANSFERASE PROTEIN-RELATED"/>
    <property type="match status" value="1"/>
</dbReference>
<dbReference type="GO" id="GO:0005737">
    <property type="term" value="C:cytoplasm"/>
    <property type="evidence" value="ECO:0007669"/>
    <property type="project" value="UniProtKB-SubCell"/>
</dbReference>
<keyword evidence="5" id="KW-1185">Reference proteome</keyword>
<dbReference type="Gene3D" id="3.90.950.10">
    <property type="match status" value="1"/>
</dbReference>
<dbReference type="HAMAP" id="MF_00528">
    <property type="entry name" value="Maf"/>
    <property type="match status" value="1"/>
</dbReference>
<sequence>MEAGRPRLVLASSSPQRRRILGDLGLDFTVRATEVAEEDEGAPRVVASENALRKALAGAAAPEGDEEVVLGCDTLVATEGVQIWGKPADEDAARATLRRLSGRTHEVVSGLALVRRGDVRAATEVTRVEFRTLDEDTITWYLGCGEWRGRAGGYAIQGRGAALVRRIEGDYLNVVGLPVAALIDLWPRIMRDHASPVAPS</sequence>